<keyword evidence="1" id="KW-0175">Coiled coil</keyword>
<feature type="coiled-coil region" evidence="1">
    <location>
        <begin position="138"/>
        <end position="165"/>
    </location>
</feature>
<protein>
    <submittedName>
        <fullName evidence="3">Uncharacterized protein</fullName>
    </submittedName>
</protein>
<sequence length="1733" mass="196347">MDSISETQSFNYSTDDIRFGDDNQKAEKAKQSFLTLKHKIFLTHDLIQRLNNKDKECEHLKGEVEIAKKEADKWKTEHFASLAKILKLNSVKSEFEKNKKLLSKENSKLKEQIAGDQKHLAQWMSKVEEIEASHSKTMMIIELEKSGLQSKIADLEQEIKILHTTYDIKKDDAKEKNIEKSKRRKKIKSPMKTTRSCGILPELDNEINLDVEEAIVTASSPVDPMSKKTINTTETKTQTISSDFNLPILSVDHTQNDKLNKSPKCSLPDSVPIQKPTTCDKNIMTDEFYNTTKKVYPLLCDKCELQMDSASVENIFKIMTACPPLITAVPPSPVRSKPTNHNADTIDVPNITNTPVKNNSNVSLTNTSVDNDSNVSLALEKIQQTLETLEKQIKKNKRAIMHNKISNCNHPIPKNCCTQNNDSINMTNFSQVNMMTALWSSMMKLTDEKLQNHHVKRKKITNLKRKLRTVSKQKAKIKDSKSNSWIVDSDTSSFVTDHDMTIETTPVESTVLVLRKNITERESIKNIEITSQNSDTCFTKYQDISPNLTDKFNCDDNSKNMNLFEKPSITTPNSHSINSNFPVPNSITRRVTQSLPIVPIHAPIIEDLTSRKQTRPTNVTNSVPKSRTGLLQKLRRLGQNKNPITAYVNPTKQLNYVKPSDESTISIEEHVPANKKRIARANKASAKDSDPVSSENNELLVKKNIIERSKEILNCKKRKVTRSITKSVESSNSKSSNSMEIDSIHSPKSQECTKLKPKKVLSNTINDLFGCDPCDTSNTSTDTNKEVDNSIINNHIESHSTIEDHTSEFDQTSNDALVVSTIQLSTENDNLVLSNSTEKNCDKTDEIIGEKQEKNNEISSQIMEKNKIECLTENIQVNIPNESKKIISKSIDKDIIVQDCDTSGELIKSMNLPGKNENKIIDTIHTISQTRNAKSLPIEPSQISPGANKQTLRKRRRINSDTKSGSESPSKLVSEKKKKISLTSNNSIEELDTITGAHPRKSSFPEIIQNEMGRFFNTKRIMTRSMKKTEESSIPNSPRFSPSVKDNSPQHGSKKTLEKSRTPVKENNTLIQFRKNFVKNLFPSHINEKQKTKSNNVSDLTENSSNSDIHCEDSMENISHTQKYNTLKKSEDLIANISSTKINDVVQDEKLLMLPIVNEVKIVNDIKDKNSNDKMHKEENKKEKNFSKSIVNIQNNYDSSQENMEINLANDIKEPTNSVNVDEKIAELSSTCEFDSPLSPDASDDFFPECPMPSNSNASLESTTTIDNNISTNELPIVNYSGSVRELRNRSVPMIPLKVTATPKNNSINESTNNTIVEKTENIKELLTRHLAMAKKKNEVVKDKKFRILAAQKMTEEIIASVQREIRRFTDLSDWDDSIYQSVLDNLTKINSNKTIAKAVVDLICKLSLLNEPLDKTHTPPAPMMTQSQQKIITLLVNLDKVKPDLINIIFNAINHNLFSFGMSSKLQIEEIQSLARIFVALCKIKKDRERVRMMICDALYSLQNKCIVIIHIALTSWTEVLPIYNENSRQYLPMCIAHIIRHHKSKKDDVEIKCYQLRSLIKNYYNYPEDIPLSANLLDKFLNELTAPNHDKSIITAIVLLAKKEGTEWTYKNIIKERLLKIIIENKNSSSYDALVLLGYLMKCFPLNDPDGAVKSIVEQCCAIHNAGTTPVDIQEGVVMALMLLGTRYYKYSTICNSILTWKPPRPLSPAIQRQLEIFFNSRTPQTWRQII</sequence>
<evidence type="ECO:0000313" key="3">
    <source>
        <dbReference type="EMBL" id="KAK0159211.1"/>
    </source>
</evidence>
<dbReference type="Proteomes" id="UP001168990">
    <property type="component" value="Unassembled WGS sequence"/>
</dbReference>
<feature type="region of interest" description="Disordered" evidence="2">
    <location>
        <begin position="1025"/>
        <end position="1069"/>
    </location>
</feature>
<reference evidence="3" key="2">
    <citation type="submission" date="2023-03" db="EMBL/GenBank/DDBJ databases">
        <authorList>
            <person name="Inwood S.N."/>
            <person name="Skelly J.G."/>
            <person name="Guhlin J."/>
            <person name="Harrop T.W.R."/>
            <person name="Goldson S.G."/>
            <person name="Dearden P.K."/>
        </authorList>
    </citation>
    <scope>NUCLEOTIDE SEQUENCE</scope>
    <source>
        <strain evidence="3">Irish</strain>
        <tissue evidence="3">Whole body</tissue>
    </source>
</reference>
<accession>A0AA39F018</accession>
<dbReference type="SUPFAM" id="SSF48371">
    <property type="entry name" value="ARM repeat"/>
    <property type="match status" value="1"/>
</dbReference>
<keyword evidence="4" id="KW-1185">Reference proteome</keyword>
<feature type="compositionally biased region" description="Low complexity" evidence="2">
    <location>
        <begin position="723"/>
        <end position="741"/>
    </location>
</feature>
<proteinExistence type="predicted"/>
<name>A0AA39F018_9HYME</name>
<evidence type="ECO:0000313" key="4">
    <source>
        <dbReference type="Proteomes" id="UP001168990"/>
    </source>
</evidence>
<gene>
    <name evidence="3" type="ORF">PV328_010122</name>
</gene>
<feature type="compositionally biased region" description="Polar residues" evidence="2">
    <location>
        <begin position="961"/>
        <end position="971"/>
    </location>
</feature>
<comment type="caution">
    <text evidence="3">The sequence shown here is derived from an EMBL/GenBank/DDBJ whole genome shotgun (WGS) entry which is preliminary data.</text>
</comment>
<feature type="region of interest" description="Disordered" evidence="2">
    <location>
        <begin position="1088"/>
        <end position="1111"/>
    </location>
</feature>
<organism evidence="3 4">
    <name type="scientific">Microctonus aethiopoides</name>
    <dbReference type="NCBI Taxonomy" id="144406"/>
    <lineage>
        <taxon>Eukaryota</taxon>
        <taxon>Metazoa</taxon>
        <taxon>Ecdysozoa</taxon>
        <taxon>Arthropoda</taxon>
        <taxon>Hexapoda</taxon>
        <taxon>Insecta</taxon>
        <taxon>Pterygota</taxon>
        <taxon>Neoptera</taxon>
        <taxon>Endopterygota</taxon>
        <taxon>Hymenoptera</taxon>
        <taxon>Apocrita</taxon>
        <taxon>Ichneumonoidea</taxon>
        <taxon>Braconidae</taxon>
        <taxon>Euphorinae</taxon>
        <taxon>Microctonus</taxon>
    </lineage>
</organism>
<feature type="compositionally biased region" description="Basic and acidic residues" evidence="2">
    <location>
        <begin position="1055"/>
        <end position="1064"/>
    </location>
</feature>
<evidence type="ECO:0000256" key="2">
    <source>
        <dbReference type="SAM" id="MobiDB-lite"/>
    </source>
</evidence>
<feature type="compositionally biased region" description="Polar residues" evidence="2">
    <location>
        <begin position="1032"/>
        <end position="1051"/>
    </location>
</feature>
<dbReference type="EMBL" id="JAQQBS010001424">
    <property type="protein sequence ID" value="KAK0159211.1"/>
    <property type="molecule type" value="Genomic_DNA"/>
</dbReference>
<feature type="region of interest" description="Disordered" evidence="2">
    <location>
        <begin position="931"/>
        <end position="979"/>
    </location>
</feature>
<feature type="coiled-coil region" evidence="1">
    <location>
        <begin position="50"/>
        <end position="112"/>
    </location>
</feature>
<evidence type="ECO:0000256" key="1">
    <source>
        <dbReference type="SAM" id="Coils"/>
    </source>
</evidence>
<feature type="compositionally biased region" description="Polar residues" evidence="2">
    <location>
        <begin position="941"/>
        <end position="950"/>
    </location>
</feature>
<feature type="region of interest" description="Disordered" evidence="2">
    <location>
        <begin position="723"/>
        <end position="746"/>
    </location>
</feature>
<feature type="compositionally biased region" description="Polar residues" evidence="2">
    <location>
        <begin position="1093"/>
        <end position="1108"/>
    </location>
</feature>
<dbReference type="InterPro" id="IPR016024">
    <property type="entry name" value="ARM-type_fold"/>
</dbReference>
<reference evidence="3" key="1">
    <citation type="journal article" date="2023" name="bioRxiv">
        <title>Scaffold-level genome assemblies of two parasitoid biocontrol wasps reveal the parthenogenesis mechanism and an associated novel virus.</title>
        <authorList>
            <person name="Inwood S."/>
            <person name="Skelly J."/>
            <person name="Guhlin J."/>
            <person name="Harrop T."/>
            <person name="Goldson S."/>
            <person name="Dearden P."/>
        </authorList>
    </citation>
    <scope>NUCLEOTIDE SEQUENCE</scope>
    <source>
        <strain evidence="3">Irish</strain>
        <tissue evidence="3">Whole body</tissue>
    </source>
</reference>